<dbReference type="Gene3D" id="1.10.10.1590">
    <property type="entry name" value="NADH-quinone oxidoreductase subunit E"/>
    <property type="match status" value="1"/>
</dbReference>
<evidence type="ECO:0000256" key="3">
    <source>
        <dbReference type="ARBA" id="ARBA00023014"/>
    </source>
</evidence>
<dbReference type="SUPFAM" id="SSF52833">
    <property type="entry name" value="Thioredoxin-like"/>
    <property type="match status" value="1"/>
</dbReference>
<dbReference type="Proteomes" id="UP000468766">
    <property type="component" value="Unassembled WGS sequence"/>
</dbReference>
<dbReference type="PANTHER" id="PTHR43342">
    <property type="entry name" value="NADH-QUINONE OXIDOREDUCTASE, E SUBUNIT"/>
    <property type="match status" value="1"/>
</dbReference>
<evidence type="ECO:0000256" key="4">
    <source>
        <dbReference type="SAM" id="MobiDB-lite"/>
    </source>
</evidence>
<protein>
    <submittedName>
        <fullName evidence="5">NAD(P)H-dependent oxidoreductase subunit E</fullName>
    </submittedName>
</protein>
<dbReference type="InterPro" id="IPR041921">
    <property type="entry name" value="NuoE_N"/>
</dbReference>
<keyword evidence="2" id="KW-0408">Iron</keyword>
<evidence type="ECO:0000313" key="5">
    <source>
        <dbReference type="EMBL" id="KAB2952924.1"/>
    </source>
</evidence>
<accession>A0A6I0F0S5</accession>
<dbReference type="OrthoDB" id="9807941at2"/>
<dbReference type="PANTHER" id="PTHR43342:SF2">
    <property type="entry name" value="POTENTIAL NAD-REDUCING HYDROGENASE SUBUNIT"/>
    <property type="match status" value="1"/>
</dbReference>
<dbReference type="InterPro" id="IPR036249">
    <property type="entry name" value="Thioredoxin-like_sf"/>
</dbReference>
<dbReference type="GO" id="GO:0051536">
    <property type="term" value="F:iron-sulfur cluster binding"/>
    <property type="evidence" value="ECO:0007669"/>
    <property type="project" value="UniProtKB-KW"/>
</dbReference>
<keyword evidence="1" id="KW-0479">Metal-binding</keyword>
<keyword evidence="3" id="KW-0411">Iron-sulfur</keyword>
<feature type="region of interest" description="Disordered" evidence="4">
    <location>
        <begin position="180"/>
        <end position="204"/>
    </location>
</feature>
<dbReference type="EMBL" id="WBXO01000004">
    <property type="protein sequence ID" value="KAB2952924.1"/>
    <property type="molecule type" value="Genomic_DNA"/>
</dbReference>
<evidence type="ECO:0000256" key="2">
    <source>
        <dbReference type="ARBA" id="ARBA00023004"/>
    </source>
</evidence>
<feature type="compositionally biased region" description="Polar residues" evidence="4">
    <location>
        <begin position="180"/>
        <end position="196"/>
    </location>
</feature>
<dbReference type="CDD" id="cd03064">
    <property type="entry name" value="TRX_Fd_NuoE"/>
    <property type="match status" value="1"/>
</dbReference>
<dbReference type="Gene3D" id="3.40.30.10">
    <property type="entry name" value="Glutaredoxin"/>
    <property type="match status" value="1"/>
</dbReference>
<keyword evidence="6" id="KW-1185">Reference proteome</keyword>
<organism evidence="5 6">
    <name type="scientific">Heliorestis acidaminivorans</name>
    <dbReference type="NCBI Taxonomy" id="553427"/>
    <lineage>
        <taxon>Bacteria</taxon>
        <taxon>Bacillati</taxon>
        <taxon>Bacillota</taxon>
        <taxon>Clostridia</taxon>
        <taxon>Eubacteriales</taxon>
        <taxon>Heliobacteriaceae</taxon>
        <taxon>Heliorestis</taxon>
    </lineage>
</organism>
<name>A0A6I0F0S5_9FIRM</name>
<comment type="caution">
    <text evidence="5">The sequence shown here is derived from an EMBL/GenBank/DDBJ whole genome shotgun (WGS) entry which is preliminary data.</text>
</comment>
<proteinExistence type="predicted"/>
<evidence type="ECO:0000256" key="1">
    <source>
        <dbReference type="ARBA" id="ARBA00022723"/>
    </source>
</evidence>
<dbReference type="AlphaFoldDB" id="A0A6I0F0S5"/>
<evidence type="ECO:0000313" key="6">
    <source>
        <dbReference type="Proteomes" id="UP000468766"/>
    </source>
</evidence>
<sequence length="226" mass="24846">MGLSKELEVADVEIALPQDLDGLISDKKQKAQIDEVIDEYGDQPGQLIRVLQRSQEIVGYLPEEVQRYIAVRLDLPVSEVAGVVSFYSLFSTEPKGKYTISVCLGTACYVKGAQDIVDVIKKELSIDVKETTEDGLFTLDGSRCIGACGLAPVLAINDKIFGRVKKEDIPAILASYKSLDQTPQQDNQKDSQQVNLKDSEPAKDLEVAKLEDESVTLLAKKQETKV</sequence>
<gene>
    <name evidence="5" type="ORF">F9B85_06540</name>
</gene>
<reference evidence="5 6" key="1">
    <citation type="submission" date="2019-10" db="EMBL/GenBank/DDBJ databases">
        <title>Whole-genome sequence of the extremophile Heliorestis acidaminivorans DSM 24790.</title>
        <authorList>
            <person name="Kyndt J.A."/>
            <person name="Meyer T.E."/>
        </authorList>
    </citation>
    <scope>NUCLEOTIDE SEQUENCE [LARGE SCALE GENOMIC DNA]</scope>
    <source>
        <strain evidence="5 6">DSM 24790</strain>
    </source>
</reference>
<dbReference type="GO" id="GO:0046872">
    <property type="term" value="F:metal ion binding"/>
    <property type="evidence" value="ECO:0007669"/>
    <property type="project" value="UniProtKB-KW"/>
</dbReference>
<dbReference type="Pfam" id="PF01257">
    <property type="entry name" value="2Fe-2S_thioredx"/>
    <property type="match status" value="1"/>
</dbReference>
<dbReference type="InterPro" id="IPR042128">
    <property type="entry name" value="NuoE_dom"/>
</dbReference>
<dbReference type="InterPro" id="IPR028431">
    <property type="entry name" value="NADP_DH_HndA-like"/>
</dbReference>